<evidence type="ECO:0000313" key="4">
    <source>
        <dbReference type="Proteomes" id="UP000316603"/>
    </source>
</evidence>
<feature type="chain" id="PRO_5039696325" description="Lipoprotein" evidence="2">
    <location>
        <begin position="24"/>
        <end position="267"/>
    </location>
</feature>
<feature type="region of interest" description="Disordered" evidence="1">
    <location>
        <begin position="245"/>
        <end position="267"/>
    </location>
</feature>
<sequence>MRRTALTGLCLAAVATAALTGCAGEDKANSSSSRDSTEQSAAKEPKSSQKPKEEPFAGLTGGEIAEKALKATTDASSLRMTGDIPDDETGGTIRLDMALDKRGDCAGTMGLGKQGEAELIKTGDTLYMKYDEAFLRAQSEGEPKADVDATVALLAGKWTKMSAEGADAEDIAGFCDLDLVLGGAEEGDSTATRGKTTTVDGTPALTLEARDGKDRFTLYVATEGEPYVLRIDSVSGTDPGSVTFGDYEKPVPADAPTGNVLDLDSLS</sequence>
<dbReference type="PROSITE" id="PS51257">
    <property type="entry name" value="PROKAR_LIPOPROTEIN"/>
    <property type="match status" value="1"/>
</dbReference>
<dbReference type="Gene3D" id="2.50.20.20">
    <property type="match status" value="1"/>
</dbReference>
<dbReference type="Proteomes" id="UP000316603">
    <property type="component" value="Unassembled WGS sequence"/>
</dbReference>
<organism evidence="3 4">
    <name type="scientific">Streptomyces capillispiralis</name>
    <dbReference type="NCBI Taxonomy" id="68182"/>
    <lineage>
        <taxon>Bacteria</taxon>
        <taxon>Bacillati</taxon>
        <taxon>Actinomycetota</taxon>
        <taxon>Actinomycetes</taxon>
        <taxon>Kitasatosporales</taxon>
        <taxon>Streptomycetaceae</taxon>
        <taxon>Streptomyces</taxon>
    </lineage>
</organism>
<keyword evidence="2" id="KW-0732">Signal</keyword>
<evidence type="ECO:0008006" key="5">
    <source>
        <dbReference type="Google" id="ProtNLM"/>
    </source>
</evidence>
<feature type="signal peptide" evidence="2">
    <location>
        <begin position="1"/>
        <end position="23"/>
    </location>
</feature>
<keyword evidence="4" id="KW-1185">Reference proteome</keyword>
<protein>
    <recommendedName>
        <fullName evidence="5">Lipoprotein</fullName>
    </recommendedName>
</protein>
<reference evidence="3 4" key="1">
    <citation type="submission" date="2019-06" db="EMBL/GenBank/DDBJ databases">
        <title>Sequencing the genomes of 1000 actinobacteria strains.</title>
        <authorList>
            <person name="Klenk H.-P."/>
        </authorList>
    </citation>
    <scope>NUCLEOTIDE SEQUENCE [LARGE SCALE GENOMIC DNA]</scope>
    <source>
        <strain evidence="3 4">DSM 41695</strain>
    </source>
</reference>
<feature type="region of interest" description="Disordered" evidence="1">
    <location>
        <begin position="23"/>
        <end position="63"/>
    </location>
</feature>
<proteinExistence type="predicted"/>
<feature type="compositionally biased region" description="Basic and acidic residues" evidence="1">
    <location>
        <begin position="35"/>
        <end position="55"/>
    </location>
</feature>
<dbReference type="RefSeq" id="WP_145868821.1">
    <property type="nucleotide sequence ID" value="NZ_BNCE01000002.1"/>
</dbReference>
<name>A0A561TIU4_9ACTN</name>
<dbReference type="EMBL" id="VIWV01000001">
    <property type="protein sequence ID" value="TWF87014.1"/>
    <property type="molecule type" value="Genomic_DNA"/>
</dbReference>
<evidence type="ECO:0000256" key="1">
    <source>
        <dbReference type="SAM" id="MobiDB-lite"/>
    </source>
</evidence>
<evidence type="ECO:0000256" key="2">
    <source>
        <dbReference type="SAM" id="SignalP"/>
    </source>
</evidence>
<accession>A0A561TIU4</accession>
<gene>
    <name evidence="3" type="ORF">FHX78_114008</name>
</gene>
<comment type="caution">
    <text evidence="3">The sequence shown here is derived from an EMBL/GenBank/DDBJ whole genome shotgun (WGS) entry which is preliminary data.</text>
</comment>
<dbReference type="AlphaFoldDB" id="A0A561TIU4"/>
<evidence type="ECO:0000313" key="3">
    <source>
        <dbReference type="EMBL" id="TWF87014.1"/>
    </source>
</evidence>
<dbReference type="OrthoDB" id="3745543at2"/>